<proteinExistence type="predicted"/>
<accession>A0A645CZ10</accession>
<sequence>MKKTLLLIAIVIVGAFTFSACTSEQPEQTQELSTQEQTDLVTIKAVYDSYNSNLSELMDTEDSSTPEKIDAITEKAYEVTAEEWGFTVDEVKAKVQEQIVNSNKLND</sequence>
<name>A0A645CZ10_9ZZZZ</name>
<dbReference type="PROSITE" id="PS51257">
    <property type="entry name" value="PROKAR_LIPOPROTEIN"/>
    <property type="match status" value="1"/>
</dbReference>
<organism evidence="1">
    <name type="scientific">bioreactor metagenome</name>
    <dbReference type="NCBI Taxonomy" id="1076179"/>
    <lineage>
        <taxon>unclassified sequences</taxon>
        <taxon>metagenomes</taxon>
        <taxon>ecological metagenomes</taxon>
    </lineage>
</organism>
<dbReference type="EMBL" id="VSSQ01031278">
    <property type="protein sequence ID" value="MPM82103.1"/>
    <property type="molecule type" value="Genomic_DNA"/>
</dbReference>
<gene>
    <name evidence="1" type="ORF">SDC9_129161</name>
</gene>
<comment type="caution">
    <text evidence="1">The sequence shown here is derived from an EMBL/GenBank/DDBJ whole genome shotgun (WGS) entry which is preliminary data.</text>
</comment>
<dbReference type="AlphaFoldDB" id="A0A645CZ10"/>
<protein>
    <submittedName>
        <fullName evidence="1">Uncharacterized protein</fullName>
    </submittedName>
</protein>
<evidence type="ECO:0000313" key="1">
    <source>
        <dbReference type="EMBL" id="MPM82103.1"/>
    </source>
</evidence>
<reference evidence="1" key="1">
    <citation type="submission" date="2019-08" db="EMBL/GenBank/DDBJ databases">
        <authorList>
            <person name="Kucharzyk K."/>
            <person name="Murdoch R.W."/>
            <person name="Higgins S."/>
            <person name="Loffler F."/>
        </authorList>
    </citation>
    <scope>NUCLEOTIDE SEQUENCE</scope>
</reference>